<dbReference type="AlphaFoldDB" id="A0A0C3PB00"/>
<accession>A0A0C3PB00</accession>
<dbReference type="HOGENOM" id="CLU_997871_0_0_1"/>
<evidence type="ECO:0000313" key="3">
    <source>
        <dbReference type="Proteomes" id="UP000053257"/>
    </source>
</evidence>
<sequence>MTRIIHSGGNEPCEIVVNGCGELCCPGHRCLTPIRLHVVVPQRSSDVQQSHILLSGAWEWPHSPLTFIGILDFDHDLLLSGKLNCPTVMEKLWPDVTSSPLKWNKSLPKMTIAEMRSFLPPGPDDFSSSDEEISSPEQPLRMRCRTKGLARQSQNRDRPREEVPPPPLPQIEEPKKVRIIDRPIRILSPLPEDEVERSKKTVASQKSHPAPQEGVYDDHTRPGQENDNPIAEHEDPLVMFPSPSVFKAPNILAERPQKRKYLYAGPDAVARKRQRRELQ</sequence>
<feature type="region of interest" description="Disordered" evidence="1">
    <location>
        <begin position="255"/>
        <end position="279"/>
    </location>
</feature>
<protein>
    <submittedName>
        <fullName evidence="2">Uncharacterized protein</fullName>
    </submittedName>
</protein>
<proteinExistence type="predicted"/>
<evidence type="ECO:0000313" key="2">
    <source>
        <dbReference type="EMBL" id="KIP02048.1"/>
    </source>
</evidence>
<feature type="region of interest" description="Disordered" evidence="1">
    <location>
        <begin position="116"/>
        <end position="176"/>
    </location>
</feature>
<evidence type="ECO:0000256" key="1">
    <source>
        <dbReference type="SAM" id="MobiDB-lite"/>
    </source>
</evidence>
<feature type="compositionally biased region" description="Basic and acidic residues" evidence="1">
    <location>
        <begin position="216"/>
        <end position="236"/>
    </location>
</feature>
<reference evidence="2 3" key="1">
    <citation type="journal article" date="2014" name="PLoS Genet.">
        <title>Analysis of the Phlebiopsis gigantea genome, transcriptome and secretome provides insight into its pioneer colonization strategies of wood.</title>
        <authorList>
            <person name="Hori C."/>
            <person name="Ishida T."/>
            <person name="Igarashi K."/>
            <person name="Samejima M."/>
            <person name="Suzuki H."/>
            <person name="Master E."/>
            <person name="Ferreira P."/>
            <person name="Ruiz-Duenas F.J."/>
            <person name="Held B."/>
            <person name="Canessa P."/>
            <person name="Larrondo L.F."/>
            <person name="Schmoll M."/>
            <person name="Druzhinina I.S."/>
            <person name="Kubicek C.P."/>
            <person name="Gaskell J.A."/>
            <person name="Kersten P."/>
            <person name="St John F."/>
            <person name="Glasner J."/>
            <person name="Sabat G."/>
            <person name="Splinter BonDurant S."/>
            <person name="Syed K."/>
            <person name="Yadav J."/>
            <person name="Mgbeahuruike A.C."/>
            <person name="Kovalchuk A."/>
            <person name="Asiegbu F.O."/>
            <person name="Lackner G."/>
            <person name="Hoffmeister D."/>
            <person name="Rencoret J."/>
            <person name="Gutierrez A."/>
            <person name="Sun H."/>
            <person name="Lindquist E."/>
            <person name="Barry K."/>
            <person name="Riley R."/>
            <person name="Grigoriev I.V."/>
            <person name="Henrissat B."/>
            <person name="Kues U."/>
            <person name="Berka R.M."/>
            <person name="Martinez A.T."/>
            <person name="Covert S.F."/>
            <person name="Blanchette R.A."/>
            <person name="Cullen D."/>
        </authorList>
    </citation>
    <scope>NUCLEOTIDE SEQUENCE [LARGE SCALE GENOMIC DNA]</scope>
    <source>
        <strain evidence="2 3">11061_1 CR5-6</strain>
    </source>
</reference>
<feature type="region of interest" description="Disordered" evidence="1">
    <location>
        <begin position="189"/>
        <end position="236"/>
    </location>
</feature>
<name>A0A0C3PB00_PHLG1</name>
<feature type="compositionally biased region" description="Basic and acidic residues" evidence="1">
    <location>
        <begin position="154"/>
        <end position="163"/>
    </location>
</feature>
<dbReference type="EMBL" id="KN840709">
    <property type="protein sequence ID" value="KIP02048.1"/>
    <property type="molecule type" value="Genomic_DNA"/>
</dbReference>
<keyword evidence="3" id="KW-1185">Reference proteome</keyword>
<gene>
    <name evidence="2" type="ORF">PHLGIDRAFT_313774</name>
</gene>
<organism evidence="2 3">
    <name type="scientific">Phlebiopsis gigantea (strain 11061_1 CR5-6)</name>
    <name type="common">White-rot fungus</name>
    <name type="synonym">Peniophora gigantea</name>
    <dbReference type="NCBI Taxonomy" id="745531"/>
    <lineage>
        <taxon>Eukaryota</taxon>
        <taxon>Fungi</taxon>
        <taxon>Dikarya</taxon>
        <taxon>Basidiomycota</taxon>
        <taxon>Agaricomycotina</taxon>
        <taxon>Agaricomycetes</taxon>
        <taxon>Polyporales</taxon>
        <taxon>Phanerochaetaceae</taxon>
        <taxon>Phlebiopsis</taxon>
    </lineage>
</organism>
<dbReference type="Proteomes" id="UP000053257">
    <property type="component" value="Unassembled WGS sequence"/>
</dbReference>